<sequence>MHNRTPAKVKSSRPARAEVWSILRCRGLSSQRERLGLEGHSPTAGDLVMREKDKADCRTTLLDVSALHH</sequence>
<dbReference type="AlphaFoldDB" id="A0AAE1CN91"/>
<reference evidence="1" key="1">
    <citation type="journal article" date="2023" name="G3 (Bethesda)">
        <title>A reference genome for the long-term kleptoplast-retaining sea slug Elysia crispata morphotype clarki.</title>
        <authorList>
            <person name="Eastman K.E."/>
            <person name="Pendleton A.L."/>
            <person name="Shaikh M.A."/>
            <person name="Suttiyut T."/>
            <person name="Ogas R."/>
            <person name="Tomko P."/>
            <person name="Gavelis G."/>
            <person name="Widhalm J.R."/>
            <person name="Wisecaver J.H."/>
        </authorList>
    </citation>
    <scope>NUCLEOTIDE SEQUENCE</scope>
    <source>
        <strain evidence="1">ECLA1</strain>
    </source>
</reference>
<keyword evidence="2" id="KW-1185">Reference proteome</keyword>
<organism evidence="1 2">
    <name type="scientific">Elysia crispata</name>
    <name type="common">lettuce slug</name>
    <dbReference type="NCBI Taxonomy" id="231223"/>
    <lineage>
        <taxon>Eukaryota</taxon>
        <taxon>Metazoa</taxon>
        <taxon>Spiralia</taxon>
        <taxon>Lophotrochozoa</taxon>
        <taxon>Mollusca</taxon>
        <taxon>Gastropoda</taxon>
        <taxon>Heterobranchia</taxon>
        <taxon>Euthyneura</taxon>
        <taxon>Panpulmonata</taxon>
        <taxon>Sacoglossa</taxon>
        <taxon>Placobranchoidea</taxon>
        <taxon>Plakobranchidae</taxon>
        <taxon>Elysia</taxon>
    </lineage>
</organism>
<proteinExistence type="predicted"/>
<evidence type="ECO:0000313" key="1">
    <source>
        <dbReference type="EMBL" id="KAK3718454.1"/>
    </source>
</evidence>
<gene>
    <name evidence="1" type="ORF">RRG08_006832</name>
</gene>
<accession>A0AAE1CN91</accession>
<dbReference type="Proteomes" id="UP001283361">
    <property type="component" value="Unassembled WGS sequence"/>
</dbReference>
<name>A0AAE1CN91_9GAST</name>
<dbReference type="EMBL" id="JAWDGP010007437">
    <property type="protein sequence ID" value="KAK3718454.1"/>
    <property type="molecule type" value="Genomic_DNA"/>
</dbReference>
<protein>
    <submittedName>
        <fullName evidence="1">Uncharacterized protein</fullName>
    </submittedName>
</protein>
<comment type="caution">
    <text evidence="1">The sequence shown here is derived from an EMBL/GenBank/DDBJ whole genome shotgun (WGS) entry which is preliminary data.</text>
</comment>
<evidence type="ECO:0000313" key="2">
    <source>
        <dbReference type="Proteomes" id="UP001283361"/>
    </source>
</evidence>